<dbReference type="OrthoDB" id="288203at2759"/>
<organism evidence="8 9">
    <name type="scientific">Thalictrum thalictroides</name>
    <name type="common">Rue-anemone</name>
    <name type="synonym">Anemone thalictroides</name>
    <dbReference type="NCBI Taxonomy" id="46969"/>
    <lineage>
        <taxon>Eukaryota</taxon>
        <taxon>Viridiplantae</taxon>
        <taxon>Streptophyta</taxon>
        <taxon>Embryophyta</taxon>
        <taxon>Tracheophyta</taxon>
        <taxon>Spermatophyta</taxon>
        <taxon>Magnoliopsida</taxon>
        <taxon>Ranunculales</taxon>
        <taxon>Ranunculaceae</taxon>
        <taxon>Thalictroideae</taxon>
        <taxon>Thalictrum</taxon>
    </lineage>
</organism>
<name>A0A7J6UTL2_THATH</name>
<keyword evidence="2 5" id="KW-0812">Transmembrane</keyword>
<keyword evidence="3 5" id="KW-1133">Transmembrane helix</keyword>
<keyword evidence="4 5" id="KW-0472">Membrane</keyword>
<sequence>MDLDPLPSTIPVCAFAETFAKQIHSIYEDVRTRLEKCYALYRAHADKRKHLVGDLVMVYLRKERNRERYPKLQIRCFGHFPIVACFGNNAYEVDLPSEWRNSRSFNVSYLTAFVGDIISTIPLLSEFSEFRLLLLIRLKFAWPPFVMGSIILAILLVMKHLGKSKKYLRFLRAAGPLTAVVLGTAFVKLFHPSSISLVEDIPQGIPKFSIPKRFDYAKSLISTTLLITGVAILESVGIAKALAAKNGYELDSNQEVSIQC</sequence>
<dbReference type="InterPro" id="IPR011547">
    <property type="entry name" value="SLC26A/SulP_dom"/>
</dbReference>
<dbReference type="Pfam" id="PF00916">
    <property type="entry name" value="Sulfate_transp"/>
    <property type="match status" value="1"/>
</dbReference>
<feature type="transmembrane region" description="Helical" evidence="5">
    <location>
        <begin position="170"/>
        <end position="190"/>
    </location>
</feature>
<dbReference type="Proteomes" id="UP000554482">
    <property type="component" value="Unassembled WGS sequence"/>
</dbReference>
<comment type="caution">
    <text evidence="8">The sequence shown here is derived from an EMBL/GenBank/DDBJ whole genome shotgun (WGS) entry which is preliminary data.</text>
</comment>
<keyword evidence="9" id="KW-1185">Reference proteome</keyword>
<dbReference type="AlphaFoldDB" id="A0A7J6UTL2"/>
<evidence type="ECO:0000256" key="3">
    <source>
        <dbReference type="ARBA" id="ARBA00022989"/>
    </source>
</evidence>
<accession>A0A7J6UTL2</accession>
<feature type="domain" description="SLC26A/SulP transporter" evidence="6">
    <location>
        <begin position="139"/>
        <end position="255"/>
    </location>
</feature>
<gene>
    <name evidence="8" type="ORF">FRX31_034824</name>
</gene>
<evidence type="ECO:0000259" key="6">
    <source>
        <dbReference type="Pfam" id="PF00916"/>
    </source>
</evidence>
<dbReference type="PANTHER" id="PTHR11814">
    <property type="entry name" value="SULFATE TRANSPORTER"/>
    <property type="match status" value="1"/>
</dbReference>
<feature type="transmembrane region" description="Helical" evidence="5">
    <location>
        <begin position="220"/>
        <end position="243"/>
    </location>
</feature>
<dbReference type="GO" id="GO:0055085">
    <property type="term" value="P:transmembrane transport"/>
    <property type="evidence" value="ECO:0007669"/>
    <property type="project" value="InterPro"/>
</dbReference>
<evidence type="ECO:0000313" key="9">
    <source>
        <dbReference type="Proteomes" id="UP000554482"/>
    </source>
</evidence>
<proteinExistence type="predicted"/>
<evidence type="ECO:0000256" key="5">
    <source>
        <dbReference type="SAM" id="Phobius"/>
    </source>
</evidence>
<dbReference type="InterPro" id="IPR001902">
    <property type="entry name" value="SLC26A/SulP_fam"/>
</dbReference>
<feature type="domain" description="Tf2-1-like SH3-like" evidence="7">
    <location>
        <begin position="53"/>
        <end position="113"/>
    </location>
</feature>
<evidence type="ECO:0000313" key="8">
    <source>
        <dbReference type="EMBL" id="KAF5175590.1"/>
    </source>
</evidence>
<comment type="subcellular location">
    <subcellularLocation>
        <location evidence="1">Membrane</location>
        <topology evidence="1">Multi-pass membrane protein</topology>
    </subcellularLocation>
</comment>
<dbReference type="Pfam" id="PF24626">
    <property type="entry name" value="SH3_Tf2-1"/>
    <property type="match status" value="1"/>
</dbReference>
<dbReference type="InterPro" id="IPR056924">
    <property type="entry name" value="SH3_Tf2-1"/>
</dbReference>
<feature type="transmembrane region" description="Helical" evidence="5">
    <location>
        <begin position="140"/>
        <end position="158"/>
    </location>
</feature>
<evidence type="ECO:0000259" key="7">
    <source>
        <dbReference type="Pfam" id="PF24626"/>
    </source>
</evidence>
<evidence type="ECO:0000256" key="2">
    <source>
        <dbReference type="ARBA" id="ARBA00022692"/>
    </source>
</evidence>
<evidence type="ECO:0000256" key="4">
    <source>
        <dbReference type="ARBA" id="ARBA00023136"/>
    </source>
</evidence>
<dbReference type="EMBL" id="JABWDY010043839">
    <property type="protein sequence ID" value="KAF5175590.1"/>
    <property type="molecule type" value="Genomic_DNA"/>
</dbReference>
<evidence type="ECO:0000256" key="1">
    <source>
        <dbReference type="ARBA" id="ARBA00004141"/>
    </source>
</evidence>
<dbReference type="GO" id="GO:0016020">
    <property type="term" value="C:membrane"/>
    <property type="evidence" value="ECO:0007669"/>
    <property type="project" value="UniProtKB-SubCell"/>
</dbReference>
<protein>
    <submittedName>
        <fullName evidence="8">Sulfate transporter 4.1-like protein</fullName>
    </submittedName>
</protein>
<reference evidence="8 9" key="1">
    <citation type="submission" date="2020-06" db="EMBL/GenBank/DDBJ databases">
        <title>Transcriptomic and genomic resources for Thalictrum thalictroides and T. hernandezii: Facilitating candidate gene discovery in an emerging model plant lineage.</title>
        <authorList>
            <person name="Arias T."/>
            <person name="Riano-Pachon D.M."/>
            <person name="Di Stilio V.S."/>
        </authorList>
    </citation>
    <scope>NUCLEOTIDE SEQUENCE [LARGE SCALE GENOMIC DNA]</scope>
    <source>
        <strain evidence="9">cv. WT478/WT964</strain>
        <tissue evidence="8">Leaves</tissue>
    </source>
</reference>